<comment type="subcellular location">
    <subcellularLocation>
        <location evidence="1">Nucleus</location>
        <location evidence="1">Nucleoplasm</location>
    </subcellularLocation>
    <subcellularLocation>
        <location evidence="1">Cytoplasm</location>
        <location evidence="1">P-body</location>
    </subcellularLocation>
</comment>
<name>A0A8H3X8V3_GIGMA</name>
<gene>
    <name evidence="1" type="primary">SUS1</name>
    <name evidence="2" type="ORF">F8M41_004970</name>
</gene>
<organism evidence="2 3">
    <name type="scientific">Gigaspora margarita</name>
    <dbReference type="NCBI Taxonomy" id="4874"/>
    <lineage>
        <taxon>Eukaryota</taxon>
        <taxon>Fungi</taxon>
        <taxon>Fungi incertae sedis</taxon>
        <taxon>Mucoromycota</taxon>
        <taxon>Glomeromycotina</taxon>
        <taxon>Glomeromycetes</taxon>
        <taxon>Diversisporales</taxon>
        <taxon>Gigasporaceae</taxon>
        <taxon>Gigaspora</taxon>
    </lineage>
</organism>
<dbReference type="Proteomes" id="UP000439903">
    <property type="component" value="Unassembled WGS sequence"/>
</dbReference>
<evidence type="ECO:0000313" key="3">
    <source>
        <dbReference type="Proteomes" id="UP000439903"/>
    </source>
</evidence>
<dbReference type="GO" id="GO:0071819">
    <property type="term" value="C:DUBm complex"/>
    <property type="evidence" value="ECO:0007669"/>
    <property type="project" value="UniProtKB-UniRule"/>
</dbReference>
<comment type="similarity">
    <text evidence="1">Belongs to the ENY2 family.</text>
</comment>
<reference evidence="2 3" key="1">
    <citation type="journal article" date="2019" name="Environ. Microbiol.">
        <title>At the nexus of three kingdoms: the genome of the mycorrhizal fungus Gigaspora margarita provides insights into plant, endobacterial and fungal interactions.</title>
        <authorList>
            <person name="Venice F."/>
            <person name="Ghignone S."/>
            <person name="Salvioli di Fossalunga A."/>
            <person name="Amselem J."/>
            <person name="Novero M."/>
            <person name="Xianan X."/>
            <person name="Sedzielewska Toro K."/>
            <person name="Morin E."/>
            <person name="Lipzen A."/>
            <person name="Grigoriev I.V."/>
            <person name="Henrissat B."/>
            <person name="Martin F.M."/>
            <person name="Bonfante P."/>
        </authorList>
    </citation>
    <scope>NUCLEOTIDE SEQUENCE [LARGE SCALE GENOMIC DNA]</scope>
    <source>
        <strain evidence="2 3">BEG34</strain>
    </source>
</reference>
<dbReference type="Gene3D" id="1.10.246.140">
    <property type="match status" value="1"/>
</dbReference>
<keyword evidence="1" id="KW-0811">Translocation</keyword>
<keyword evidence="1" id="KW-0963">Cytoplasm</keyword>
<dbReference type="GO" id="GO:0005654">
    <property type="term" value="C:nucleoplasm"/>
    <property type="evidence" value="ECO:0007669"/>
    <property type="project" value="UniProtKB-SubCell"/>
</dbReference>
<proteinExistence type="inferred from homology"/>
<accession>A0A8H3X8V3</accession>
<dbReference type="GO" id="GO:0000124">
    <property type="term" value="C:SAGA complex"/>
    <property type="evidence" value="ECO:0007669"/>
    <property type="project" value="UniProtKB-UniRule"/>
</dbReference>
<dbReference type="GO" id="GO:0006368">
    <property type="term" value="P:transcription elongation by RNA polymerase II"/>
    <property type="evidence" value="ECO:0007669"/>
    <property type="project" value="UniProtKB-UniRule"/>
</dbReference>
<dbReference type="InterPro" id="IPR038212">
    <property type="entry name" value="TF_EnY2_sf"/>
</dbReference>
<keyword evidence="1" id="KW-0653">Protein transport</keyword>
<keyword evidence="1" id="KW-0509">mRNA transport</keyword>
<evidence type="ECO:0000256" key="1">
    <source>
        <dbReference type="HAMAP-Rule" id="MF_03046"/>
    </source>
</evidence>
<comment type="function">
    <text evidence="1">Involved in mRNA export coupled transcription activation by association with both the TREX-2 and the SAGA complexes. At the promoters, SAGA is required for recruitment of the basal transcription machinery. It influences RNA polymerase II transcriptional activity through different activities such as TBP interaction and promoter selectivity, interaction with transcription activators, and chromatin modification through histone acetylation and deubiquitination. Within the SAGA complex, participates to a subcomplex required for deubiquitination of H2B and for the maintenance of steady-state H3 methylation levels. The TREX-2 complex functions in docking export-competent ribonucleoprotein particles (mRNPs) to the nuclear entrance of the nuclear pore complex (nuclear basket). TREX-2 participates in mRNA export and accurate chromatin positioning in the nucleus by tethering genes to the nuclear periphery. May also be involved in cytoplasmic mRNA decay by interaction with components of P-bodies.</text>
</comment>
<dbReference type="GO" id="GO:0006406">
    <property type="term" value="P:mRNA export from nucleus"/>
    <property type="evidence" value="ECO:0007669"/>
    <property type="project" value="UniProtKB-UniRule"/>
</dbReference>
<keyword evidence="1" id="KW-0010">Activator</keyword>
<dbReference type="PANTHER" id="PTHR12514">
    <property type="entry name" value="ENHANCER OF YELLOW 2 TRANSCRIPTION FACTOR"/>
    <property type="match status" value="1"/>
</dbReference>
<sequence length="97" mass="11259">MSEPELDQKIETALRNSILETNAKNRLKNLLFKRLSDSGWKSKVKKRCTEIIKTKGVNNIKFDQLEDEVLAYGREIIPEDVKIELLQQISDLLDETK</sequence>
<dbReference type="GO" id="GO:0006325">
    <property type="term" value="P:chromatin organization"/>
    <property type="evidence" value="ECO:0007669"/>
    <property type="project" value="UniProtKB-KW"/>
</dbReference>
<dbReference type="InterPro" id="IPR018783">
    <property type="entry name" value="TF_ENY2"/>
</dbReference>
<comment type="subunit">
    <text evidence="1">Component of the nuclear pore complex (NPC)-associated TREX-2 complex (transcription and export complex 2), composed of at least SUS1, SAC3, THP1, SEM1, and CDC31. TREX-2 contains 2 SUS1 chains. The TREX-2 complex interacts with the nucleoporin NUP1. Component of the 1.8 MDa SAGA transcription coactivator-HAT complex. SAGA is built of 5 distinct domains with specialized functions. Within the SAGA complex, SUS1, SGF11, SGF73 and UBP8 form an additional subcomplex of SAGA called the DUB module (deubiquitination module). Interacts directly with THP1, SAC3, SGF11, and with the RNA polymerase II.</text>
</comment>
<dbReference type="GO" id="GO:0070390">
    <property type="term" value="C:transcription export complex 2"/>
    <property type="evidence" value="ECO:0007669"/>
    <property type="project" value="UniProtKB-UniRule"/>
</dbReference>
<dbReference type="Pfam" id="PF10163">
    <property type="entry name" value="EnY2"/>
    <property type="match status" value="1"/>
</dbReference>
<dbReference type="GO" id="GO:0003713">
    <property type="term" value="F:transcription coactivator activity"/>
    <property type="evidence" value="ECO:0007669"/>
    <property type="project" value="UniProtKB-UniRule"/>
</dbReference>
<keyword evidence="3" id="KW-1185">Reference proteome</keyword>
<comment type="caution">
    <text evidence="2">The sequence shown here is derived from an EMBL/GenBank/DDBJ whole genome shotgun (WGS) entry which is preliminary data.</text>
</comment>
<keyword evidence="1" id="KW-0805">Transcription regulation</keyword>
<dbReference type="GO" id="GO:0005643">
    <property type="term" value="C:nuclear pore"/>
    <property type="evidence" value="ECO:0007669"/>
    <property type="project" value="UniProtKB-UniRule"/>
</dbReference>
<keyword evidence="1" id="KW-0156">Chromatin regulator</keyword>
<dbReference type="GO" id="GO:0015031">
    <property type="term" value="P:protein transport"/>
    <property type="evidence" value="ECO:0007669"/>
    <property type="project" value="UniProtKB-KW"/>
</dbReference>
<dbReference type="EMBL" id="WTPW01001462">
    <property type="protein sequence ID" value="KAF0433892.1"/>
    <property type="molecule type" value="Genomic_DNA"/>
</dbReference>
<evidence type="ECO:0000313" key="2">
    <source>
        <dbReference type="EMBL" id="KAF0433892.1"/>
    </source>
</evidence>
<dbReference type="HAMAP" id="MF_03046">
    <property type="entry name" value="ENY2_Sus1"/>
    <property type="match status" value="1"/>
</dbReference>
<dbReference type="AlphaFoldDB" id="A0A8H3X8V3"/>
<keyword evidence="1" id="KW-0539">Nucleus</keyword>
<keyword evidence="1" id="KW-0804">Transcription</keyword>
<keyword evidence="1" id="KW-0813">Transport</keyword>
<protein>
    <recommendedName>
        <fullName evidence="1">Transcription and mRNA export factor SUS1</fullName>
    </recommendedName>
</protein>
<dbReference type="GO" id="GO:0000932">
    <property type="term" value="C:P-body"/>
    <property type="evidence" value="ECO:0007669"/>
    <property type="project" value="UniProtKB-SubCell"/>
</dbReference>
<dbReference type="OrthoDB" id="6221744at2759"/>